<keyword evidence="3" id="KW-1185">Reference proteome</keyword>
<proteinExistence type="predicted"/>
<comment type="caution">
    <text evidence="2">The sequence shown here is derived from an EMBL/GenBank/DDBJ whole genome shotgun (WGS) entry which is preliminary data.</text>
</comment>
<evidence type="ECO:0000313" key="2">
    <source>
        <dbReference type="EMBL" id="PNM76038.1"/>
    </source>
</evidence>
<evidence type="ECO:0000259" key="1">
    <source>
        <dbReference type="Pfam" id="PF18840"/>
    </source>
</evidence>
<dbReference type="Pfam" id="PF18840">
    <property type="entry name" value="LPD25"/>
    <property type="match status" value="1"/>
</dbReference>
<dbReference type="EMBL" id="LOSH02000003">
    <property type="protein sequence ID" value="PNM76038.1"/>
    <property type="molecule type" value="Genomic_DNA"/>
</dbReference>
<name>A0ABX4X0E8_VIBVL</name>
<dbReference type="Proteomes" id="UP000054370">
    <property type="component" value="Unassembled WGS sequence"/>
</dbReference>
<sequence length="321" mass="36391">MSHLNSSTVHSTKAFTAGNVSPLHQSGSTTMKIAPVSVLVNWSESNRFESGLEMDFVAFEALALEAALQNPLGGYDKTDITVTFDNGHQHRCRVDLGCGGNETGFADHCFRILEHAQALETSEPNHWYFTHANGKELLALIRGYAFNRQHVAQARSQVLAATRLAKEQKEIEKQAQQAAKREKMEQERTKLACFREQLVVPEWAQAVIVASFTVYDEEQSDPYGDYYQYRTEKTIILAWSKHQRRLFPELRKACLNHPETEFLANVANSAEHRENYSMGAGTYLTDKDYIRCGWQVRKVHFWSTENKSQYVPLGELAANLG</sequence>
<dbReference type="RefSeq" id="WP_039562273.1">
    <property type="nucleotide sequence ID" value="NZ_LMXV01000010.1"/>
</dbReference>
<organism evidence="2 3">
    <name type="scientific">Vibrio vulnificus</name>
    <dbReference type="NCBI Taxonomy" id="672"/>
    <lineage>
        <taxon>Bacteria</taxon>
        <taxon>Pseudomonadati</taxon>
        <taxon>Pseudomonadota</taxon>
        <taxon>Gammaproteobacteria</taxon>
        <taxon>Vibrionales</taxon>
        <taxon>Vibrionaceae</taxon>
        <taxon>Vibrio</taxon>
    </lineage>
</organism>
<accession>A0ABX4X0E8</accession>
<feature type="domain" description="Large polyvalent protein associated" evidence="1">
    <location>
        <begin position="32"/>
        <end position="117"/>
    </location>
</feature>
<protein>
    <recommendedName>
        <fullName evidence="1">Large polyvalent protein associated domain-containing protein</fullName>
    </recommendedName>
</protein>
<evidence type="ECO:0000313" key="3">
    <source>
        <dbReference type="Proteomes" id="UP000054370"/>
    </source>
</evidence>
<dbReference type="InterPro" id="IPR041045">
    <property type="entry name" value="LPD25"/>
</dbReference>
<reference evidence="2" key="1">
    <citation type="submission" date="2017-12" db="EMBL/GenBank/DDBJ databases">
        <title>FDA dAtabase for Regulatory Grade micrObial Sequences (FDA-ARGOS): Supporting development and validation of Infectious Disease Dx tests.</title>
        <authorList>
            <person name="Hoffmann M."/>
            <person name="Allard M."/>
            <person name="Evans P."/>
            <person name="Brown E."/>
            <person name="Tallon L.J."/>
            <person name="Sadzewicz L."/>
            <person name="Sengamalay N."/>
            <person name="Ott S."/>
            <person name="Godinez A."/>
            <person name="Nagaraj S."/>
            <person name="Vavikolanu K."/>
            <person name="Aluvathingal J."/>
            <person name="Nadendla S."/>
            <person name="Hobson J."/>
            <person name="Sichtig H."/>
        </authorList>
    </citation>
    <scope>NUCLEOTIDE SEQUENCE [LARGE SCALE GENOMIC DNA]</scope>
    <source>
        <strain evidence="2">FDAARGOS_118</strain>
    </source>
</reference>
<gene>
    <name evidence="2" type="ORF">AL548_007640</name>
</gene>